<dbReference type="Gene3D" id="1.10.8.60">
    <property type="match status" value="1"/>
</dbReference>
<evidence type="ECO:0000256" key="2">
    <source>
        <dbReference type="ARBA" id="ARBA00022797"/>
    </source>
</evidence>
<dbReference type="PROSITE" id="PS00688">
    <property type="entry name" value="SIGMA54_INTERACT_3"/>
    <property type="match status" value="1"/>
</dbReference>
<organism evidence="13">
    <name type="scientific">hydrocarbon metagenome</name>
    <dbReference type="NCBI Taxonomy" id="938273"/>
    <lineage>
        <taxon>unclassified sequences</taxon>
        <taxon>metagenomes</taxon>
        <taxon>ecological metagenomes</taxon>
    </lineage>
</organism>
<evidence type="ECO:0000256" key="4">
    <source>
        <dbReference type="ARBA" id="ARBA00023015"/>
    </source>
</evidence>
<dbReference type="CDD" id="cd00130">
    <property type="entry name" value="PAS"/>
    <property type="match status" value="2"/>
</dbReference>
<dbReference type="InterPro" id="IPR000700">
    <property type="entry name" value="PAS-assoc_C"/>
</dbReference>
<dbReference type="InterPro" id="IPR046342">
    <property type="entry name" value="CBS_dom_sf"/>
</dbReference>
<dbReference type="Pfam" id="PF18024">
    <property type="entry name" value="HTH_50"/>
    <property type="match status" value="1"/>
</dbReference>
<evidence type="ECO:0000259" key="11">
    <source>
        <dbReference type="PROSITE" id="PS50113"/>
    </source>
</evidence>
<dbReference type="PROSITE" id="PS50112">
    <property type="entry name" value="PAS"/>
    <property type="match status" value="2"/>
</dbReference>
<dbReference type="SMART" id="SM00382">
    <property type="entry name" value="AAA"/>
    <property type="match status" value="1"/>
</dbReference>
<evidence type="ECO:0000256" key="1">
    <source>
        <dbReference type="ARBA" id="ARBA00022741"/>
    </source>
</evidence>
<dbReference type="InterPro" id="IPR035965">
    <property type="entry name" value="PAS-like_dom_sf"/>
</dbReference>
<dbReference type="Gene3D" id="3.40.50.300">
    <property type="entry name" value="P-loop containing nucleotide triphosphate hydrolases"/>
    <property type="match status" value="1"/>
</dbReference>
<dbReference type="Gene3D" id="1.10.10.60">
    <property type="entry name" value="Homeodomain-like"/>
    <property type="match status" value="1"/>
</dbReference>
<dbReference type="InterPro" id="IPR030828">
    <property type="entry name" value="HTH_TyrR"/>
</dbReference>
<dbReference type="PROSITE" id="PS00675">
    <property type="entry name" value="SIGMA54_INTERACT_1"/>
    <property type="match status" value="1"/>
</dbReference>
<sequence>MKLSEIMTTDLVVLTLEQTIREASQIFLDHQIDGAPVVNEKGKLLGLLTKSHIYRVLARDEDPQIMVGDVMKSDLIIGHPDDRVRDLLENNVGRLPVVDKRVVGMITRTDLARAYFDSFTSISNELSTILDSTHNLIISIDRDGKINVLNRIAEKFLGLKSTAVRGRDIMEIIPNSGLMEILETGISKPVQKIELNNCTFISNRTPIKKHGKIIGAVAVLQDISELESISRELENVKELNDEMDAIIESSHDGIYLTNGDGITMRLNEAFENLTGFQRSELIGRHVEDLVNEKGVVSASVSALVLKEKRPITIMQKTVTGKLALTTGTPIFDRKGKIFRVVSNVREITELMLLKQQLEQAQGLSKHYESELRSLQMQYSGSDKLIVSSRTMKDLLETVVRLAQVDSTVLITGESGTGKELIAETIHNNSARKNGPFIKINCGAISHNLLETELFGYEEGAFTGAKKGGKAGYFELASGGTLLLDEISELPFSLQVNLLRVIQNRELIRVGGERTIPIDVRILAASNRDIMEMVVKNEFREDLFYRLNVVPIEVPPLRDRKEEIPLLLAHFVQLFNKKYNMNKELSNNVIDVLMEHNWPGNVRELENIVERLVVTIPGNILSIEDLPIHLKNNTNQTKHPQISVSGIMPLREAVEVVEKQILEQACARYKLTREIAKQLNIDPSTVLRKAAKYGISLGDHSR</sequence>
<dbReference type="GO" id="GO:0003677">
    <property type="term" value="F:DNA binding"/>
    <property type="evidence" value="ECO:0007669"/>
    <property type="project" value="UniProtKB-KW"/>
</dbReference>
<evidence type="ECO:0000256" key="3">
    <source>
        <dbReference type="ARBA" id="ARBA00022840"/>
    </source>
</evidence>
<keyword evidence="6" id="KW-0804">Transcription</keyword>
<reference evidence="13" key="1">
    <citation type="journal article" date="2015" name="Proc. Natl. Acad. Sci. U.S.A.">
        <title>Networks of energetic and metabolic interactions define dynamics in microbial communities.</title>
        <authorList>
            <person name="Embree M."/>
            <person name="Liu J.K."/>
            <person name="Al-Bassam M.M."/>
            <person name="Zengler K."/>
        </authorList>
    </citation>
    <scope>NUCLEOTIDE SEQUENCE</scope>
</reference>
<keyword evidence="4" id="KW-0805">Transcription regulation</keyword>
<dbReference type="InterPro" id="IPR013767">
    <property type="entry name" value="PAS_fold"/>
</dbReference>
<dbReference type="SUPFAM" id="SSF46689">
    <property type="entry name" value="Homeodomain-like"/>
    <property type="match status" value="1"/>
</dbReference>
<keyword evidence="8" id="KW-0175">Coiled coil</keyword>
<dbReference type="PANTHER" id="PTHR32071">
    <property type="entry name" value="TRANSCRIPTIONAL REGULATORY PROTEIN"/>
    <property type="match status" value="1"/>
</dbReference>
<dbReference type="FunFam" id="3.40.50.300:FF:000006">
    <property type="entry name" value="DNA-binding transcriptional regulator NtrC"/>
    <property type="match status" value="1"/>
</dbReference>
<feature type="domain" description="Sigma-54 factor interaction" evidence="9">
    <location>
        <begin position="384"/>
        <end position="613"/>
    </location>
</feature>
<keyword evidence="13" id="KW-0560">Oxidoreductase</keyword>
<dbReference type="InterPro" id="IPR025943">
    <property type="entry name" value="Sigma_54_int_dom_ATP-bd_2"/>
</dbReference>
<dbReference type="SMART" id="SM00091">
    <property type="entry name" value="PAS"/>
    <property type="match status" value="2"/>
</dbReference>
<dbReference type="PROSITE" id="PS51371">
    <property type="entry name" value="CBS"/>
    <property type="match status" value="1"/>
</dbReference>
<dbReference type="Pfam" id="PF00571">
    <property type="entry name" value="CBS"/>
    <property type="match status" value="2"/>
</dbReference>
<feature type="domain" description="PAC" evidence="11">
    <location>
        <begin position="307"/>
        <end position="359"/>
    </location>
</feature>
<dbReference type="GO" id="GO:0005524">
    <property type="term" value="F:ATP binding"/>
    <property type="evidence" value="ECO:0007669"/>
    <property type="project" value="UniProtKB-KW"/>
</dbReference>
<dbReference type="PROSITE" id="PS50113">
    <property type="entry name" value="PAC"/>
    <property type="match status" value="1"/>
</dbReference>
<protein>
    <recommendedName>
        <fullName evidence="7">HTH-type transcriptional regulatory protein TyrR</fullName>
    </recommendedName>
</protein>
<keyword evidence="1" id="KW-0547">Nucleotide-binding</keyword>
<dbReference type="SUPFAM" id="SSF55785">
    <property type="entry name" value="PYP-like sensor domain (PAS domain)"/>
    <property type="match status" value="2"/>
</dbReference>
<evidence type="ECO:0000256" key="8">
    <source>
        <dbReference type="SAM" id="Coils"/>
    </source>
</evidence>
<dbReference type="SUPFAM" id="SSF54631">
    <property type="entry name" value="CBS-domain pair"/>
    <property type="match status" value="1"/>
</dbReference>
<feature type="coiled-coil region" evidence="8">
    <location>
        <begin position="350"/>
        <end position="377"/>
    </location>
</feature>
<dbReference type="Gene3D" id="3.10.580.10">
    <property type="entry name" value="CBS-domain"/>
    <property type="match status" value="1"/>
</dbReference>
<keyword evidence="5" id="KW-0238">DNA-binding</keyword>
<dbReference type="InterPro" id="IPR000644">
    <property type="entry name" value="CBS_dom"/>
</dbReference>
<dbReference type="InterPro" id="IPR025662">
    <property type="entry name" value="Sigma_54_int_dom_ATP-bd_1"/>
</dbReference>
<dbReference type="InterPro" id="IPR002078">
    <property type="entry name" value="Sigma_54_int"/>
</dbReference>
<evidence type="ECO:0000259" key="10">
    <source>
        <dbReference type="PROSITE" id="PS50112"/>
    </source>
</evidence>
<dbReference type="PROSITE" id="PS50045">
    <property type="entry name" value="SIGMA54_INTERACT_4"/>
    <property type="match status" value="1"/>
</dbReference>
<dbReference type="InterPro" id="IPR009057">
    <property type="entry name" value="Homeodomain-like_sf"/>
</dbReference>
<dbReference type="InterPro" id="IPR058031">
    <property type="entry name" value="AAA_lid_NorR"/>
</dbReference>
<dbReference type="Gene3D" id="3.30.450.20">
    <property type="entry name" value="PAS domain"/>
    <property type="match status" value="2"/>
</dbReference>
<dbReference type="PROSITE" id="PS00676">
    <property type="entry name" value="SIGMA54_INTERACT_2"/>
    <property type="match status" value="1"/>
</dbReference>
<dbReference type="InterPro" id="IPR027417">
    <property type="entry name" value="P-loop_NTPase"/>
</dbReference>
<dbReference type="EMBL" id="LNQE01001829">
    <property type="protein sequence ID" value="KUG05135.1"/>
    <property type="molecule type" value="Genomic_DNA"/>
</dbReference>
<gene>
    <name evidence="13" type="ORF">ASZ90_017456</name>
</gene>
<dbReference type="CDD" id="cd00009">
    <property type="entry name" value="AAA"/>
    <property type="match status" value="1"/>
</dbReference>
<dbReference type="InterPro" id="IPR003593">
    <property type="entry name" value="AAA+_ATPase"/>
</dbReference>
<feature type="domain" description="PAS" evidence="10">
    <location>
        <begin position="122"/>
        <end position="173"/>
    </location>
</feature>
<name>A0A0W8E912_9ZZZZ</name>
<evidence type="ECO:0000313" key="13">
    <source>
        <dbReference type="EMBL" id="KUG05135.1"/>
    </source>
</evidence>
<evidence type="ECO:0000259" key="12">
    <source>
        <dbReference type="PROSITE" id="PS51371"/>
    </source>
</evidence>
<dbReference type="InterPro" id="IPR000014">
    <property type="entry name" value="PAS"/>
</dbReference>
<feature type="domain" description="PAS" evidence="10">
    <location>
        <begin position="239"/>
        <end position="293"/>
    </location>
</feature>
<dbReference type="NCBIfam" id="TIGR00229">
    <property type="entry name" value="sensory_box"/>
    <property type="match status" value="2"/>
</dbReference>
<evidence type="ECO:0000256" key="6">
    <source>
        <dbReference type="ARBA" id="ARBA00023163"/>
    </source>
</evidence>
<dbReference type="GO" id="GO:0003938">
    <property type="term" value="F:IMP dehydrogenase activity"/>
    <property type="evidence" value="ECO:0007669"/>
    <property type="project" value="UniProtKB-EC"/>
</dbReference>
<keyword evidence="2" id="KW-0058">Aromatic hydrocarbons catabolism</keyword>
<accession>A0A0W8E912</accession>
<dbReference type="InterPro" id="IPR025944">
    <property type="entry name" value="Sigma_54_int_dom_CS"/>
</dbReference>
<feature type="domain" description="CBS" evidence="12">
    <location>
        <begin position="7"/>
        <end position="63"/>
    </location>
</feature>
<dbReference type="PANTHER" id="PTHR32071:SF57">
    <property type="entry name" value="C4-DICARBOXYLATE TRANSPORT TRANSCRIPTIONAL REGULATORY PROTEIN DCTD"/>
    <property type="match status" value="1"/>
</dbReference>
<dbReference type="AlphaFoldDB" id="A0A0W8E912"/>
<dbReference type="GO" id="GO:0006355">
    <property type="term" value="P:regulation of DNA-templated transcription"/>
    <property type="evidence" value="ECO:0007669"/>
    <property type="project" value="InterPro"/>
</dbReference>
<comment type="caution">
    <text evidence="13">The sequence shown here is derived from an EMBL/GenBank/DDBJ whole genome shotgun (WGS) entry which is preliminary data.</text>
</comment>
<evidence type="ECO:0000259" key="9">
    <source>
        <dbReference type="PROSITE" id="PS50045"/>
    </source>
</evidence>
<proteinExistence type="predicted"/>
<dbReference type="SMART" id="SM00116">
    <property type="entry name" value="CBS"/>
    <property type="match status" value="2"/>
</dbReference>
<dbReference type="Pfam" id="PF00158">
    <property type="entry name" value="Sigma54_activat"/>
    <property type="match status" value="1"/>
</dbReference>
<dbReference type="SUPFAM" id="SSF52540">
    <property type="entry name" value="P-loop containing nucleoside triphosphate hydrolases"/>
    <property type="match status" value="1"/>
</dbReference>
<evidence type="ECO:0000256" key="7">
    <source>
        <dbReference type="ARBA" id="ARBA00029500"/>
    </source>
</evidence>
<evidence type="ECO:0000256" key="5">
    <source>
        <dbReference type="ARBA" id="ARBA00023125"/>
    </source>
</evidence>
<keyword evidence="3" id="KW-0067">ATP-binding</keyword>
<dbReference type="Pfam" id="PF25601">
    <property type="entry name" value="AAA_lid_14"/>
    <property type="match status" value="1"/>
</dbReference>
<dbReference type="Pfam" id="PF00989">
    <property type="entry name" value="PAS"/>
    <property type="match status" value="2"/>
</dbReference>